<evidence type="ECO:0000313" key="2">
    <source>
        <dbReference type="Proteomes" id="UP001562457"/>
    </source>
</evidence>
<proteinExistence type="predicted"/>
<dbReference type="Proteomes" id="UP001562457">
    <property type="component" value="Unassembled WGS sequence"/>
</dbReference>
<protein>
    <recommendedName>
        <fullName evidence="3">N-acetyltransferase</fullName>
    </recommendedName>
</protein>
<keyword evidence="2" id="KW-1185">Reference proteome</keyword>
<evidence type="ECO:0008006" key="3">
    <source>
        <dbReference type="Google" id="ProtNLM"/>
    </source>
</evidence>
<sequence length="111" mass="13083">MAQIIREEELQGKYVNLREITVADVAFVISLRCSPKARFLNPTKNDVKLQEQYIENSRKKIMSGILLWKISRTRRLGRLEFTMHIMVSLVPLVGLCPIMQHQNRLWKENIF</sequence>
<organism evidence="1 2">
    <name type="scientific">Helicobacter trogontum</name>
    <dbReference type="NCBI Taxonomy" id="50960"/>
    <lineage>
        <taxon>Bacteria</taxon>
        <taxon>Pseudomonadati</taxon>
        <taxon>Campylobacterota</taxon>
        <taxon>Epsilonproteobacteria</taxon>
        <taxon>Campylobacterales</taxon>
        <taxon>Helicobacteraceae</taxon>
        <taxon>Helicobacter</taxon>
    </lineage>
</organism>
<comment type="caution">
    <text evidence="1">The sequence shown here is derived from an EMBL/GenBank/DDBJ whole genome shotgun (WGS) entry which is preliminary data.</text>
</comment>
<gene>
    <name evidence="1" type="ORF">NHP164001_13600</name>
</gene>
<accession>A0ABQ0D4R3</accession>
<dbReference type="EMBL" id="BAAFHN010000032">
    <property type="protein sequence ID" value="GAB0173341.1"/>
    <property type="molecule type" value="Genomic_DNA"/>
</dbReference>
<evidence type="ECO:0000313" key="1">
    <source>
        <dbReference type="EMBL" id="GAB0173341.1"/>
    </source>
</evidence>
<name>A0ABQ0D4R3_9HELI</name>
<dbReference type="RefSeq" id="WP_369607527.1">
    <property type="nucleotide sequence ID" value="NZ_BAAFHN010000032.1"/>
</dbReference>
<reference evidence="1 2" key="1">
    <citation type="submission" date="2024-06" db="EMBL/GenBank/DDBJ databases">
        <title>Draft genome sequence of Helicobacter trogontum NHP16-4001.</title>
        <authorList>
            <person name="Rimbara E."/>
            <person name="Suzuki M."/>
        </authorList>
    </citation>
    <scope>NUCLEOTIDE SEQUENCE [LARGE SCALE GENOMIC DNA]</scope>
    <source>
        <strain evidence="1 2">NHP16-4001</strain>
    </source>
</reference>
<dbReference type="Gene3D" id="3.40.630.30">
    <property type="match status" value="1"/>
</dbReference>